<proteinExistence type="inferred from homology"/>
<dbReference type="PANTHER" id="PTHR38039">
    <property type="entry name" value="TOXIN YOEB"/>
    <property type="match status" value="1"/>
</dbReference>
<dbReference type="Pfam" id="PF06769">
    <property type="entry name" value="YoeB_toxin"/>
    <property type="match status" value="1"/>
</dbReference>
<keyword evidence="3" id="KW-0540">Nuclease</keyword>
<evidence type="ECO:0000256" key="3">
    <source>
        <dbReference type="ARBA" id="ARBA00022722"/>
    </source>
</evidence>
<dbReference type="RefSeq" id="WP_013928122.1">
    <property type="nucleotide sequence ID" value="NC_015703.1"/>
</dbReference>
<sequence>MRSIRFEPSAWEEFSEWQRKDVKLWKKLVDLLTETARTPFEGKGKPEALKHDYKGYWSRRLTREHRIVYKVTDEIIIVVACMGHYED</sequence>
<organism evidence="7 8">
    <name type="scientific">Runella slithyformis (strain ATCC 29530 / DSM 19594 / LMG 11500 / NCIMB 11436 / LSU 4)</name>
    <dbReference type="NCBI Taxonomy" id="761193"/>
    <lineage>
        <taxon>Bacteria</taxon>
        <taxon>Pseudomonadati</taxon>
        <taxon>Bacteroidota</taxon>
        <taxon>Cytophagia</taxon>
        <taxon>Cytophagales</taxon>
        <taxon>Spirosomataceae</taxon>
        <taxon>Runella</taxon>
    </lineage>
</organism>
<evidence type="ECO:0000256" key="2">
    <source>
        <dbReference type="ARBA" id="ARBA00022649"/>
    </source>
</evidence>
<dbReference type="NCBIfam" id="TIGR02116">
    <property type="entry name" value="toxin_Txe_YoeB"/>
    <property type="match status" value="1"/>
</dbReference>
<gene>
    <name evidence="7" type="ordered locus">Runsl_2401</name>
</gene>
<protein>
    <recommendedName>
        <fullName evidence="6">Putative mRNA interferase YoeB</fullName>
    </recommendedName>
</protein>
<evidence type="ECO:0000256" key="1">
    <source>
        <dbReference type="ARBA" id="ARBA00008172"/>
    </source>
</evidence>
<dbReference type="SUPFAM" id="SSF143011">
    <property type="entry name" value="RelE-like"/>
    <property type="match status" value="1"/>
</dbReference>
<evidence type="ECO:0000313" key="8">
    <source>
        <dbReference type="Proteomes" id="UP000000493"/>
    </source>
</evidence>
<keyword evidence="2" id="KW-1277">Toxin-antitoxin system</keyword>
<dbReference type="InterPro" id="IPR035093">
    <property type="entry name" value="RelE/ParE_toxin_dom_sf"/>
</dbReference>
<dbReference type="AlphaFoldDB" id="A0A7U3ZKC0"/>
<keyword evidence="8" id="KW-1185">Reference proteome</keyword>
<dbReference type="EMBL" id="CP002859">
    <property type="protein sequence ID" value="AEI48811.1"/>
    <property type="molecule type" value="Genomic_DNA"/>
</dbReference>
<dbReference type="GO" id="GO:0016787">
    <property type="term" value="F:hydrolase activity"/>
    <property type="evidence" value="ECO:0007669"/>
    <property type="project" value="UniProtKB-KW"/>
</dbReference>
<evidence type="ECO:0000313" key="7">
    <source>
        <dbReference type="EMBL" id="AEI48811.1"/>
    </source>
</evidence>
<evidence type="ECO:0000256" key="5">
    <source>
        <dbReference type="ARBA" id="ARBA00022801"/>
    </source>
</evidence>
<evidence type="ECO:0000256" key="4">
    <source>
        <dbReference type="ARBA" id="ARBA00022759"/>
    </source>
</evidence>
<reference evidence="7 8" key="2">
    <citation type="journal article" date="2012" name="Stand. Genomic Sci.">
        <title>Complete genome sequence of the aquatic bacterium Runella slithyformis type strain (LSU 4(T)).</title>
        <authorList>
            <person name="Copeland A."/>
            <person name="Zhang X."/>
            <person name="Misra M."/>
            <person name="Lapidus A."/>
            <person name="Nolan M."/>
            <person name="Lucas S."/>
            <person name="Deshpande S."/>
            <person name="Cheng J.F."/>
            <person name="Tapia R."/>
            <person name="Goodwin L.A."/>
            <person name="Pitluck S."/>
            <person name="Liolios K."/>
            <person name="Pagani I."/>
            <person name="Ivanova N."/>
            <person name="Mikhailova N."/>
            <person name="Pati A."/>
            <person name="Chen A."/>
            <person name="Palaniappan K."/>
            <person name="Land M."/>
            <person name="Hauser L."/>
            <person name="Pan C."/>
            <person name="Jeffries C.D."/>
            <person name="Detter J.C."/>
            <person name="Brambilla E.M."/>
            <person name="Rohde M."/>
            <person name="Djao O.D."/>
            <person name="Goker M."/>
            <person name="Sikorski J."/>
            <person name="Tindall B.J."/>
            <person name="Woyke T."/>
            <person name="Bristow J."/>
            <person name="Eisen J.A."/>
            <person name="Markowitz V."/>
            <person name="Hugenholtz P."/>
            <person name="Kyrpides N.C."/>
            <person name="Klenk H.P."/>
            <person name="Mavromatis K."/>
        </authorList>
    </citation>
    <scope>NUCLEOTIDE SEQUENCE [LARGE SCALE GENOMIC DNA]</scope>
    <source>
        <strain evidence="8">ATCC 29530 / DSM 19594 / LMG 11500 / NCIMB 11436 / LSU 4</strain>
    </source>
</reference>
<dbReference type="Proteomes" id="UP000000493">
    <property type="component" value="Chromosome"/>
</dbReference>
<dbReference type="PANTHER" id="PTHR38039:SF1">
    <property type="entry name" value="TOXIN YOEB"/>
    <property type="match status" value="1"/>
</dbReference>
<comment type="similarity">
    <text evidence="1">Belongs to the YoeB family.</text>
</comment>
<name>A0A7U3ZKC0_RUNSL</name>
<keyword evidence="4" id="KW-0255">Endonuclease</keyword>
<evidence type="ECO:0000256" key="6">
    <source>
        <dbReference type="ARBA" id="ARBA00030388"/>
    </source>
</evidence>
<dbReference type="KEGG" id="rsi:Runsl_2401"/>
<dbReference type="InterPro" id="IPR009614">
    <property type="entry name" value="YoeB_toxin"/>
</dbReference>
<dbReference type="GO" id="GO:0098795">
    <property type="term" value="P:global gene silencing by mRNA cleavage"/>
    <property type="evidence" value="ECO:0007669"/>
    <property type="project" value="TreeGrafter"/>
</dbReference>
<dbReference type="Gene3D" id="3.30.2310.20">
    <property type="entry name" value="RelE-like"/>
    <property type="match status" value="1"/>
</dbReference>
<keyword evidence="5" id="KW-0378">Hydrolase</keyword>
<dbReference type="GO" id="GO:0004519">
    <property type="term" value="F:endonuclease activity"/>
    <property type="evidence" value="ECO:0007669"/>
    <property type="project" value="UniProtKB-KW"/>
</dbReference>
<dbReference type="GO" id="GO:0006401">
    <property type="term" value="P:RNA catabolic process"/>
    <property type="evidence" value="ECO:0007669"/>
    <property type="project" value="InterPro"/>
</dbReference>
<accession>A0A7U3ZKC0</accession>
<reference evidence="8" key="1">
    <citation type="submission" date="2011-06" db="EMBL/GenBank/DDBJ databases">
        <title>The complete genome of chromosome of Runella slithyformis DSM 19594.</title>
        <authorList>
            <consortium name="US DOE Joint Genome Institute (JGI-PGF)"/>
            <person name="Lucas S."/>
            <person name="Han J."/>
            <person name="Lapidus A."/>
            <person name="Bruce D."/>
            <person name="Goodwin L."/>
            <person name="Pitluck S."/>
            <person name="Peters L."/>
            <person name="Kyrpides N."/>
            <person name="Mavromatis K."/>
            <person name="Ivanova N."/>
            <person name="Ovchinnikova G."/>
            <person name="Zhang X."/>
            <person name="Misra M."/>
            <person name="Detter J.C."/>
            <person name="Tapia R."/>
            <person name="Han C."/>
            <person name="Land M."/>
            <person name="Hauser L."/>
            <person name="Markowitz V."/>
            <person name="Cheng J.-F."/>
            <person name="Hugenholtz P."/>
            <person name="Woyke T."/>
            <person name="Wu D."/>
            <person name="Tindall B."/>
            <person name="Faehrich R."/>
            <person name="Brambilla E."/>
            <person name="Klenk H.-P."/>
            <person name="Eisen J.A."/>
        </authorList>
    </citation>
    <scope>NUCLEOTIDE SEQUENCE [LARGE SCALE GENOMIC DNA]</scope>
    <source>
        <strain evidence="8">ATCC 29530 / DSM 19594 / LMG 11500 / NCIMB 11436 / LSU 4</strain>
    </source>
</reference>